<evidence type="ECO:0000313" key="2">
    <source>
        <dbReference type="EMBL" id="GBM39548.1"/>
    </source>
</evidence>
<dbReference type="SUPFAM" id="SSF53098">
    <property type="entry name" value="Ribonuclease H-like"/>
    <property type="match status" value="1"/>
</dbReference>
<proteinExistence type="predicted"/>
<evidence type="ECO:0000313" key="3">
    <source>
        <dbReference type="Proteomes" id="UP000499080"/>
    </source>
</evidence>
<organism evidence="2 3">
    <name type="scientific">Araneus ventricosus</name>
    <name type="common">Orbweaver spider</name>
    <name type="synonym">Epeira ventricosa</name>
    <dbReference type="NCBI Taxonomy" id="182803"/>
    <lineage>
        <taxon>Eukaryota</taxon>
        <taxon>Metazoa</taxon>
        <taxon>Ecdysozoa</taxon>
        <taxon>Arthropoda</taxon>
        <taxon>Chelicerata</taxon>
        <taxon>Arachnida</taxon>
        <taxon>Araneae</taxon>
        <taxon>Araneomorphae</taxon>
        <taxon>Entelegynae</taxon>
        <taxon>Araneoidea</taxon>
        <taxon>Araneidae</taxon>
        <taxon>Araneus</taxon>
    </lineage>
</organism>
<feature type="domain" description="RNase H type-1" evidence="1">
    <location>
        <begin position="46"/>
        <end position="173"/>
    </location>
</feature>
<comment type="caution">
    <text evidence="2">The sequence shown here is derived from an EMBL/GenBank/DDBJ whole genome shotgun (WGS) entry which is preliminary data.</text>
</comment>
<dbReference type="OrthoDB" id="6514649at2759"/>
<protein>
    <recommendedName>
        <fullName evidence="1">RNase H type-1 domain-containing protein</fullName>
    </recommendedName>
</protein>
<evidence type="ECO:0000259" key="1">
    <source>
        <dbReference type="PROSITE" id="PS50879"/>
    </source>
</evidence>
<accession>A0A4Y2FFX1</accession>
<dbReference type="Pfam" id="PF00075">
    <property type="entry name" value="RNase_H"/>
    <property type="match status" value="1"/>
</dbReference>
<reference evidence="2 3" key="1">
    <citation type="journal article" date="2019" name="Sci. Rep.">
        <title>Orb-weaving spider Araneus ventricosus genome elucidates the spidroin gene catalogue.</title>
        <authorList>
            <person name="Kono N."/>
            <person name="Nakamura H."/>
            <person name="Ohtoshi R."/>
            <person name="Moran D.A.P."/>
            <person name="Shinohara A."/>
            <person name="Yoshida Y."/>
            <person name="Fujiwara M."/>
            <person name="Mori M."/>
            <person name="Tomita M."/>
            <person name="Arakawa K."/>
        </authorList>
    </citation>
    <scope>NUCLEOTIDE SEQUENCE [LARGE SCALE GENOMIC DNA]</scope>
</reference>
<dbReference type="InterPro" id="IPR002156">
    <property type="entry name" value="RNaseH_domain"/>
</dbReference>
<keyword evidence="3" id="KW-1185">Reference proteome</keyword>
<dbReference type="PROSITE" id="PS50879">
    <property type="entry name" value="RNASE_H_1"/>
    <property type="match status" value="1"/>
</dbReference>
<dbReference type="GO" id="GO:0004523">
    <property type="term" value="F:RNA-DNA hybrid ribonuclease activity"/>
    <property type="evidence" value="ECO:0007669"/>
    <property type="project" value="InterPro"/>
</dbReference>
<dbReference type="Gene3D" id="3.30.420.10">
    <property type="entry name" value="Ribonuclease H-like superfamily/Ribonuclease H"/>
    <property type="match status" value="1"/>
</dbReference>
<dbReference type="InterPro" id="IPR012337">
    <property type="entry name" value="RNaseH-like_sf"/>
</dbReference>
<dbReference type="Proteomes" id="UP000499080">
    <property type="component" value="Unassembled WGS sequence"/>
</dbReference>
<dbReference type="AlphaFoldDB" id="A0A4Y2FFX1"/>
<sequence length="314" mass="35705">MSPSQGLQLGRLKLLYQDFQQPNPPFIIHAANFDLEDRVSIVSDPHPPAEAIYTDSSHPEGKAGCAFCVIQNNVQIHQWTTTLSPHNTEFQAETLAIKKDINWASSKGISISIWSDSDSALRGIFCFKRSNPLIQETKQALLQHPSMQLNWIKALEGYLGNEVADNLDKQATKEGTHLHLQTPKCHLKKVLMNLSLNKWQQDWDLGDTGRAIFNVLPKAALTPASWLREFILFGPFPIYFYRFRFHHSDISTCGEKRDPIHNVTSCPMTLSYHFTKPSVENTQLLWKSVLSNKLSRINIVKLIAFLTENENLIK</sequence>
<dbReference type="InterPro" id="IPR036397">
    <property type="entry name" value="RNaseH_sf"/>
</dbReference>
<dbReference type="GO" id="GO:0003676">
    <property type="term" value="F:nucleic acid binding"/>
    <property type="evidence" value="ECO:0007669"/>
    <property type="project" value="InterPro"/>
</dbReference>
<dbReference type="EMBL" id="BGPR01000901">
    <property type="protein sequence ID" value="GBM39548.1"/>
    <property type="molecule type" value="Genomic_DNA"/>
</dbReference>
<name>A0A4Y2FFX1_ARAVE</name>
<gene>
    <name evidence="2" type="ORF">AVEN_52906_1</name>
</gene>